<dbReference type="PANTHER" id="PTHR48081:SF9">
    <property type="entry name" value="CARBOXYLESTERASE"/>
    <property type="match status" value="1"/>
</dbReference>
<dbReference type="RefSeq" id="WP_074761929.1">
    <property type="nucleotide sequence ID" value="NZ_FNRF01000005.1"/>
</dbReference>
<organism evidence="4 5">
    <name type="scientific">Xylanibacter ruminicola</name>
    <name type="common">Prevotella ruminicola</name>
    <dbReference type="NCBI Taxonomy" id="839"/>
    <lineage>
        <taxon>Bacteria</taxon>
        <taxon>Pseudomonadati</taxon>
        <taxon>Bacteroidota</taxon>
        <taxon>Bacteroidia</taxon>
        <taxon>Bacteroidales</taxon>
        <taxon>Prevotellaceae</taxon>
        <taxon>Xylanibacter</taxon>
    </lineage>
</organism>
<name>A0A1H4EAN3_XYLRU</name>
<dbReference type="GO" id="GO:0016787">
    <property type="term" value="F:hydrolase activity"/>
    <property type="evidence" value="ECO:0007669"/>
    <property type="project" value="UniProtKB-KW"/>
</dbReference>
<dbReference type="InterPro" id="IPR029058">
    <property type="entry name" value="AB_hydrolase_fold"/>
</dbReference>
<sequence length="270" mass="30537">MKRLNVLAVLLLMVVAISAQNYKTVSNISYTSKTDAYAKERLKLDVYYPGGKKDCPVIVWFHGGGLEAGQKEIPQRLKDKGYVVIGANYRLLPKVTVDKTIDDAAEAVAWVFRHAKEYGGDARKIVVTGHSAGGYLAMMLCLNKTWLKNYQVDADSVWQYIPFSGQAITHYNVRKMQGIQPLQPTIDQYAPLYWVRNDCPPLVLICGDRELELYGRYDENQYLARMMKLVGHKQTYLYEIDGHGHGGMVDPAFHILDTHIKQMLGQPVNP</sequence>
<dbReference type="PANTHER" id="PTHR48081">
    <property type="entry name" value="AB HYDROLASE SUPERFAMILY PROTEIN C4A8.06C"/>
    <property type="match status" value="1"/>
</dbReference>
<proteinExistence type="predicted"/>
<dbReference type="Pfam" id="PF20434">
    <property type="entry name" value="BD-FAE"/>
    <property type="match status" value="1"/>
</dbReference>
<gene>
    <name evidence="4" type="ORF">SAMN05216462_2671</name>
</gene>
<dbReference type="EMBL" id="FNRF01000005">
    <property type="protein sequence ID" value="SEA81887.1"/>
    <property type="molecule type" value="Genomic_DNA"/>
</dbReference>
<evidence type="ECO:0000313" key="5">
    <source>
        <dbReference type="Proteomes" id="UP000182257"/>
    </source>
</evidence>
<dbReference type="InterPro" id="IPR049492">
    <property type="entry name" value="BD-FAE-like_dom"/>
</dbReference>
<evidence type="ECO:0000313" key="4">
    <source>
        <dbReference type="EMBL" id="SEA81887.1"/>
    </source>
</evidence>
<evidence type="ECO:0000259" key="3">
    <source>
        <dbReference type="Pfam" id="PF20434"/>
    </source>
</evidence>
<reference evidence="4 5" key="1">
    <citation type="submission" date="2016-10" db="EMBL/GenBank/DDBJ databases">
        <authorList>
            <person name="de Groot N.N."/>
        </authorList>
    </citation>
    <scope>NUCLEOTIDE SEQUENCE [LARGE SCALE GENOMIC DNA]</scope>
    <source>
        <strain evidence="4 5">D31d</strain>
    </source>
</reference>
<keyword evidence="2" id="KW-0732">Signal</keyword>
<evidence type="ECO:0000256" key="1">
    <source>
        <dbReference type="ARBA" id="ARBA00022801"/>
    </source>
</evidence>
<keyword evidence="1" id="KW-0378">Hydrolase</keyword>
<feature type="signal peptide" evidence="2">
    <location>
        <begin position="1"/>
        <end position="19"/>
    </location>
</feature>
<protein>
    <submittedName>
        <fullName evidence="4">Acetyl esterase/lipase</fullName>
    </submittedName>
</protein>
<feature type="chain" id="PRO_5010183591" evidence="2">
    <location>
        <begin position="20"/>
        <end position="270"/>
    </location>
</feature>
<dbReference type="OrthoDB" id="9777975at2"/>
<dbReference type="SUPFAM" id="SSF53474">
    <property type="entry name" value="alpha/beta-Hydrolases"/>
    <property type="match status" value="1"/>
</dbReference>
<feature type="domain" description="BD-FAE-like" evidence="3">
    <location>
        <begin position="44"/>
        <end position="145"/>
    </location>
</feature>
<dbReference type="Proteomes" id="UP000182257">
    <property type="component" value="Unassembled WGS sequence"/>
</dbReference>
<accession>A0A1H4EAN3</accession>
<evidence type="ECO:0000256" key="2">
    <source>
        <dbReference type="SAM" id="SignalP"/>
    </source>
</evidence>
<dbReference type="Gene3D" id="3.40.50.1820">
    <property type="entry name" value="alpha/beta hydrolase"/>
    <property type="match status" value="1"/>
</dbReference>
<dbReference type="AlphaFoldDB" id="A0A1H4EAN3"/>
<dbReference type="InterPro" id="IPR050300">
    <property type="entry name" value="GDXG_lipolytic_enzyme"/>
</dbReference>